<dbReference type="KEGG" id="halc:EY643_15840"/>
<proteinExistence type="predicted"/>
<gene>
    <name evidence="2" type="ORF">EY643_15840</name>
</gene>
<evidence type="ECO:0000256" key="1">
    <source>
        <dbReference type="SAM" id="SignalP"/>
    </source>
</evidence>
<dbReference type="AlphaFoldDB" id="A0A5P9NME8"/>
<name>A0A5P9NME8_9GAMM</name>
<dbReference type="Proteomes" id="UP000326287">
    <property type="component" value="Chromosome"/>
</dbReference>
<organism evidence="2 3">
    <name type="scientific">Halioglobus maricola</name>
    <dbReference type="NCBI Taxonomy" id="2601894"/>
    <lineage>
        <taxon>Bacteria</taxon>
        <taxon>Pseudomonadati</taxon>
        <taxon>Pseudomonadota</taxon>
        <taxon>Gammaproteobacteria</taxon>
        <taxon>Cellvibrionales</taxon>
        <taxon>Halieaceae</taxon>
        <taxon>Halioglobus</taxon>
    </lineage>
</organism>
<evidence type="ECO:0000313" key="3">
    <source>
        <dbReference type="Proteomes" id="UP000326287"/>
    </source>
</evidence>
<keyword evidence="3" id="KW-1185">Reference proteome</keyword>
<feature type="signal peptide" evidence="1">
    <location>
        <begin position="1"/>
        <end position="22"/>
    </location>
</feature>
<dbReference type="RefSeq" id="WP_153240142.1">
    <property type="nucleotide sequence ID" value="NZ_CP036422.1"/>
</dbReference>
<keyword evidence="1" id="KW-0732">Signal</keyword>
<reference evidence="2 3" key="1">
    <citation type="submission" date="2019-02" db="EMBL/GenBank/DDBJ databases">
        <authorList>
            <person name="Li S.-H."/>
        </authorList>
    </citation>
    <scope>NUCLEOTIDE SEQUENCE [LARGE SCALE GENOMIC DNA]</scope>
    <source>
        <strain evidence="2 3">IMCC14385</strain>
    </source>
</reference>
<protein>
    <submittedName>
        <fullName evidence="2">Uncharacterized protein</fullName>
    </submittedName>
</protein>
<feature type="chain" id="PRO_5024869169" evidence="1">
    <location>
        <begin position="23"/>
        <end position="103"/>
    </location>
</feature>
<sequence length="103" mass="11324">MTIKTILLTAAICCTTSTLTFAQSGNVSDYECQVTTTSGVRGLIMLTAASAKVAEERAVGLNAYTGRGIPDEAAEVVECINRTNEEKFSDYRFEWWSMNEVDR</sequence>
<dbReference type="EMBL" id="CP036422">
    <property type="protein sequence ID" value="QFU77000.1"/>
    <property type="molecule type" value="Genomic_DNA"/>
</dbReference>
<evidence type="ECO:0000313" key="2">
    <source>
        <dbReference type="EMBL" id="QFU77000.1"/>
    </source>
</evidence>
<accession>A0A5P9NME8</accession>